<protein>
    <submittedName>
        <fullName evidence="1">Uncharacterized protein</fullName>
    </submittedName>
</protein>
<keyword evidence="2" id="KW-1185">Reference proteome</keyword>
<accession>A0ABW1C1N3</accession>
<organism evidence="1 2">
    <name type="scientific">Nonomuraea harbinensis</name>
    <dbReference type="NCBI Taxonomy" id="1286938"/>
    <lineage>
        <taxon>Bacteria</taxon>
        <taxon>Bacillati</taxon>
        <taxon>Actinomycetota</taxon>
        <taxon>Actinomycetes</taxon>
        <taxon>Streptosporangiales</taxon>
        <taxon>Streptosporangiaceae</taxon>
        <taxon>Nonomuraea</taxon>
    </lineage>
</organism>
<proteinExistence type="predicted"/>
<comment type="caution">
    <text evidence="1">The sequence shown here is derived from an EMBL/GenBank/DDBJ whole genome shotgun (WGS) entry which is preliminary data.</text>
</comment>
<dbReference type="EMBL" id="JBHSNW010000019">
    <property type="protein sequence ID" value="MFC5819500.1"/>
    <property type="molecule type" value="Genomic_DNA"/>
</dbReference>
<evidence type="ECO:0000313" key="1">
    <source>
        <dbReference type="EMBL" id="MFC5819500.1"/>
    </source>
</evidence>
<gene>
    <name evidence="1" type="ORF">ACFPUY_30745</name>
</gene>
<dbReference type="Proteomes" id="UP001596096">
    <property type="component" value="Unassembled WGS sequence"/>
</dbReference>
<evidence type="ECO:0000313" key="2">
    <source>
        <dbReference type="Proteomes" id="UP001596096"/>
    </source>
</evidence>
<name>A0ABW1C1N3_9ACTN</name>
<dbReference type="RefSeq" id="WP_219545241.1">
    <property type="nucleotide sequence ID" value="NZ_JAHKRN010000014.1"/>
</dbReference>
<sequence>MPVELRKGTNTVRFAAQELPNFDGETYASDTFPRVLLRSRHAPIVDKITIAPYSERR</sequence>
<reference evidence="2" key="1">
    <citation type="journal article" date="2019" name="Int. J. Syst. Evol. Microbiol.">
        <title>The Global Catalogue of Microorganisms (GCM) 10K type strain sequencing project: providing services to taxonomists for standard genome sequencing and annotation.</title>
        <authorList>
            <consortium name="The Broad Institute Genomics Platform"/>
            <consortium name="The Broad Institute Genome Sequencing Center for Infectious Disease"/>
            <person name="Wu L."/>
            <person name="Ma J."/>
        </authorList>
    </citation>
    <scope>NUCLEOTIDE SEQUENCE [LARGE SCALE GENOMIC DNA]</scope>
    <source>
        <strain evidence="2">CGMCC 4.7106</strain>
    </source>
</reference>